<evidence type="ECO:0000313" key="3">
    <source>
        <dbReference type="Proteomes" id="UP000694552"/>
    </source>
</evidence>
<accession>A0A8C8B3W3</accession>
<sequence>LFSYTYFNRCNGNNELGSSLMLVLEELKKSYNSMRMKIKMGVPLNALTPLSVEMKVFQVSFSYVPCCVKNEERNEYWFDAKEDLTVADFSVTAEEMKKQQEKQDMVDLRGEVVCFKLPYLIMVFVYYLSGDLRSHFQKYWISDPVICVDSGNYRYINISFTRKVNNCWCCSHKLYRYGCYLLGFDFKHDTGENFPQKTCAPFSTNSYDAFISPDTLNLSSFNKVMKNLQAIHPEASRDKILNALLEVRRNNQGILSGLSISSIVEWASVILKKSTPSCGLEKHCK</sequence>
<keyword evidence="3" id="KW-1185">Reference proteome</keyword>
<name>A0A8C8B3W3_9STRI</name>
<dbReference type="InterPro" id="IPR056870">
    <property type="entry name" value="TTC3/DZIP3/RBM44-like_helical"/>
</dbReference>
<proteinExistence type="predicted"/>
<dbReference type="PANTHER" id="PTHR17550">
    <property type="entry name" value="E3 UBIQUITIN-PROTEIN LIGASE TTC3"/>
    <property type="match status" value="1"/>
</dbReference>
<dbReference type="Pfam" id="PF24905">
    <property type="entry name" value="TTC3_9th"/>
    <property type="match status" value="1"/>
</dbReference>
<protein>
    <recommendedName>
        <fullName evidence="1">TTC3/DZIP3/RBM44-like helical domain-containing protein</fullName>
    </recommendedName>
</protein>
<reference evidence="2" key="1">
    <citation type="submission" date="2025-08" db="UniProtKB">
        <authorList>
            <consortium name="Ensembl"/>
        </authorList>
    </citation>
    <scope>IDENTIFICATION</scope>
</reference>
<dbReference type="Proteomes" id="UP000694552">
    <property type="component" value="Unplaced"/>
</dbReference>
<dbReference type="AlphaFoldDB" id="A0A8C8B3W3"/>
<dbReference type="PANTHER" id="PTHR17550:SF7">
    <property type="entry name" value="RNA-BINDING PROTEIN 44"/>
    <property type="match status" value="1"/>
</dbReference>
<dbReference type="Ensembl" id="ENSOSUT00000013489.1">
    <property type="protein sequence ID" value="ENSOSUP00000013047.1"/>
    <property type="gene ID" value="ENSOSUG00000009394.1"/>
</dbReference>
<evidence type="ECO:0000259" key="1">
    <source>
        <dbReference type="Pfam" id="PF24905"/>
    </source>
</evidence>
<evidence type="ECO:0000313" key="2">
    <source>
        <dbReference type="Ensembl" id="ENSOSUP00000013047.1"/>
    </source>
</evidence>
<reference evidence="2" key="2">
    <citation type="submission" date="2025-09" db="UniProtKB">
        <authorList>
            <consortium name="Ensembl"/>
        </authorList>
    </citation>
    <scope>IDENTIFICATION</scope>
</reference>
<organism evidence="2 3">
    <name type="scientific">Otus sunia</name>
    <name type="common">Oriental scops-owl</name>
    <dbReference type="NCBI Taxonomy" id="257818"/>
    <lineage>
        <taxon>Eukaryota</taxon>
        <taxon>Metazoa</taxon>
        <taxon>Chordata</taxon>
        <taxon>Craniata</taxon>
        <taxon>Vertebrata</taxon>
        <taxon>Euteleostomi</taxon>
        <taxon>Archelosauria</taxon>
        <taxon>Archosauria</taxon>
        <taxon>Dinosauria</taxon>
        <taxon>Saurischia</taxon>
        <taxon>Theropoda</taxon>
        <taxon>Coelurosauria</taxon>
        <taxon>Aves</taxon>
        <taxon>Neognathae</taxon>
        <taxon>Neoaves</taxon>
        <taxon>Telluraves</taxon>
        <taxon>Strigiformes</taxon>
        <taxon>Strigidae</taxon>
        <taxon>Otus</taxon>
    </lineage>
</organism>
<feature type="domain" description="TTC3/DZIP3/RBM44-like helical" evidence="1">
    <location>
        <begin position="220"/>
        <end position="265"/>
    </location>
</feature>